<feature type="compositionally biased region" description="Basic and acidic residues" evidence="1">
    <location>
        <begin position="64"/>
        <end position="85"/>
    </location>
</feature>
<sequence>MSAQLNGLDVLVSCSRTRLQRWKRHDAGSTAVRRGCGGDLGADRRRRRGRGEEDGEAVDFPISRTERKKAGDMDGMQLEKHQGVDEKRWAADGGCRLRW</sequence>
<evidence type="ECO:0000313" key="3">
    <source>
        <dbReference type="Proteomes" id="UP001457282"/>
    </source>
</evidence>
<proteinExistence type="predicted"/>
<dbReference type="EMBL" id="JBEDUW010000007">
    <property type="protein sequence ID" value="KAK9910075.1"/>
    <property type="molecule type" value="Genomic_DNA"/>
</dbReference>
<dbReference type="Proteomes" id="UP001457282">
    <property type="component" value="Unassembled WGS sequence"/>
</dbReference>
<evidence type="ECO:0000313" key="2">
    <source>
        <dbReference type="EMBL" id="KAK9910075.1"/>
    </source>
</evidence>
<accession>A0AAW1VUK1</accession>
<dbReference type="AlphaFoldDB" id="A0AAW1VUK1"/>
<keyword evidence="3" id="KW-1185">Reference proteome</keyword>
<reference evidence="2 3" key="1">
    <citation type="journal article" date="2023" name="G3 (Bethesda)">
        <title>A chromosome-length genome assembly and annotation of blackberry (Rubus argutus, cv. 'Hillquist').</title>
        <authorList>
            <person name="Bruna T."/>
            <person name="Aryal R."/>
            <person name="Dudchenko O."/>
            <person name="Sargent D.J."/>
            <person name="Mead D."/>
            <person name="Buti M."/>
            <person name="Cavallini A."/>
            <person name="Hytonen T."/>
            <person name="Andres J."/>
            <person name="Pham M."/>
            <person name="Weisz D."/>
            <person name="Mascagni F."/>
            <person name="Usai G."/>
            <person name="Natali L."/>
            <person name="Bassil N."/>
            <person name="Fernandez G.E."/>
            <person name="Lomsadze A."/>
            <person name="Armour M."/>
            <person name="Olukolu B."/>
            <person name="Poorten T."/>
            <person name="Britton C."/>
            <person name="Davik J."/>
            <person name="Ashrafi H."/>
            <person name="Aiden E.L."/>
            <person name="Borodovsky M."/>
            <person name="Worthington M."/>
        </authorList>
    </citation>
    <scope>NUCLEOTIDE SEQUENCE [LARGE SCALE GENOMIC DNA]</scope>
    <source>
        <strain evidence="2">PI 553951</strain>
    </source>
</reference>
<evidence type="ECO:0000256" key="1">
    <source>
        <dbReference type="SAM" id="MobiDB-lite"/>
    </source>
</evidence>
<gene>
    <name evidence="2" type="ORF">M0R45_034050</name>
</gene>
<name>A0AAW1VUK1_RUBAR</name>
<feature type="region of interest" description="Disordered" evidence="1">
    <location>
        <begin position="26"/>
        <end position="85"/>
    </location>
</feature>
<protein>
    <submittedName>
        <fullName evidence="2">Uncharacterized protein</fullName>
    </submittedName>
</protein>
<organism evidence="2 3">
    <name type="scientific">Rubus argutus</name>
    <name type="common">Southern blackberry</name>
    <dbReference type="NCBI Taxonomy" id="59490"/>
    <lineage>
        <taxon>Eukaryota</taxon>
        <taxon>Viridiplantae</taxon>
        <taxon>Streptophyta</taxon>
        <taxon>Embryophyta</taxon>
        <taxon>Tracheophyta</taxon>
        <taxon>Spermatophyta</taxon>
        <taxon>Magnoliopsida</taxon>
        <taxon>eudicotyledons</taxon>
        <taxon>Gunneridae</taxon>
        <taxon>Pentapetalae</taxon>
        <taxon>rosids</taxon>
        <taxon>fabids</taxon>
        <taxon>Rosales</taxon>
        <taxon>Rosaceae</taxon>
        <taxon>Rosoideae</taxon>
        <taxon>Rosoideae incertae sedis</taxon>
        <taxon>Rubus</taxon>
    </lineage>
</organism>
<comment type="caution">
    <text evidence="2">The sequence shown here is derived from an EMBL/GenBank/DDBJ whole genome shotgun (WGS) entry which is preliminary data.</text>
</comment>